<evidence type="ECO:0000313" key="2">
    <source>
        <dbReference type="Proteomes" id="UP000503339"/>
    </source>
</evidence>
<protein>
    <submittedName>
        <fullName evidence="1">Uncharacterized protein</fullName>
    </submittedName>
</protein>
<keyword evidence="2" id="KW-1185">Reference proteome</keyword>
<gene>
    <name evidence="1" type="ORF">EB233_03325</name>
</gene>
<dbReference type="EMBL" id="CP033361">
    <property type="protein sequence ID" value="QKC74687.1"/>
    <property type="molecule type" value="Genomic_DNA"/>
</dbReference>
<proteinExistence type="predicted"/>
<sequence>MQKTPGLAARSFFARSRLSGVDWRSFPKPLPANGSSVLTQFPRASATRLSRKNRFTLVLELLSARRRLHPPARPAC</sequence>
<evidence type="ECO:0000313" key="1">
    <source>
        <dbReference type="EMBL" id="QKC74687.1"/>
    </source>
</evidence>
<dbReference type="KEGG" id="merd:EB233_03325"/>
<organism evidence="1 2">
    <name type="scientific">Mesorhizobium erdmanii</name>
    <dbReference type="NCBI Taxonomy" id="1777866"/>
    <lineage>
        <taxon>Bacteria</taxon>
        <taxon>Pseudomonadati</taxon>
        <taxon>Pseudomonadota</taxon>
        <taxon>Alphaproteobacteria</taxon>
        <taxon>Hyphomicrobiales</taxon>
        <taxon>Phyllobacteriaceae</taxon>
        <taxon>Mesorhizobium</taxon>
    </lineage>
</organism>
<reference evidence="1 2" key="1">
    <citation type="submission" date="2018-10" db="EMBL/GenBank/DDBJ databases">
        <authorList>
            <person name="Perry B.J."/>
            <person name="Sullivan J.T."/>
            <person name="Murphy R.J.T."/>
            <person name="Ramsay J.P."/>
            <person name="Ronson C.W."/>
        </authorList>
    </citation>
    <scope>NUCLEOTIDE SEQUENCE [LARGE SCALE GENOMIC DNA]</scope>
    <source>
        <strain evidence="1 2">NZP2014</strain>
    </source>
</reference>
<dbReference type="AlphaFoldDB" id="A0A6M7UG66"/>
<accession>A0A6M7UG66</accession>
<dbReference type="Proteomes" id="UP000503339">
    <property type="component" value="Chromosome"/>
</dbReference>
<name>A0A6M7UG66_9HYPH</name>